<dbReference type="InterPro" id="IPR009078">
    <property type="entry name" value="Ferritin-like_SF"/>
</dbReference>
<evidence type="ECO:0000313" key="1">
    <source>
        <dbReference type="EMBL" id="EAZ88112.1"/>
    </source>
</evidence>
<dbReference type="RefSeq" id="WP_008278809.1">
    <property type="nucleotide sequence ID" value="NZ_AAXW01000106.1"/>
</dbReference>
<dbReference type="EMBL" id="AAXW01000106">
    <property type="protein sequence ID" value="EAZ88112.1"/>
    <property type="molecule type" value="Genomic_DNA"/>
</dbReference>
<dbReference type="OrthoDB" id="420095at2"/>
<comment type="caution">
    <text evidence="1">The sequence shown here is derived from an EMBL/GenBank/DDBJ whole genome shotgun (WGS) entry which is preliminary data.</text>
</comment>
<name>A3IZJ2_9CHRO</name>
<organism evidence="1 2">
    <name type="scientific">Crocosphaera chwakensis CCY0110</name>
    <dbReference type="NCBI Taxonomy" id="391612"/>
    <lineage>
        <taxon>Bacteria</taxon>
        <taxon>Bacillati</taxon>
        <taxon>Cyanobacteriota</taxon>
        <taxon>Cyanophyceae</taxon>
        <taxon>Oscillatoriophycideae</taxon>
        <taxon>Chroococcales</taxon>
        <taxon>Aphanothecaceae</taxon>
        <taxon>Crocosphaera</taxon>
        <taxon>Crocosphaera chwakensis</taxon>
    </lineage>
</organism>
<dbReference type="InterPro" id="IPR012348">
    <property type="entry name" value="RNR-like"/>
</dbReference>
<evidence type="ECO:0008006" key="3">
    <source>
        <dbReference type="Google" id="ProtNLM"/>
    </source>
</evidence>
<dbReference type="AlphaFoldDB" id="A3IZJ2"/>
<dbReference type="GO" id="GO:0016491">
    <property type="term" value="F:oxidoreductase activity"/>
    <property type="evidence" value="ECO:0007669"/>
    <property type="project" value="InterPro"/>
</dbReference>
<gene>
    <name evidence="1" type="ORF">CY0110_31605</name>
</gene>
<sequence>MDFLTQILDLTGKGAKAYVLARQIRDRKTRPHILTSLYLSEASSVPYLEALQKRAKLEGKKWLSQQLQMHASDEKKHSRIFAYTLEKYGKKVEPFDPNSKSSEQKASPMFIAYFEGYDREQLIPENINWSVYAASTYVLEASSAKDYKLMAKALPEDNLQERKLKMGLLSIAKDEARHANYLHEVLKRESPKVEEILDFWQARHAKALWAMANHINF</sequence>
<reference evidence="1 2" key="1">
    <citation type="submission" date="2007-03" db="EMBL/GenBank/DDBJ databases">
        <authorList>
            <person name="Stal L."/>
            <person name="Ferriera S."/>
            <person name="Johnson J."/>
            <person name="Kravitz S."/>
            <person name="Beeson K."/>
            <person name="Sutton G."/>
            <person name="Rogers Y.-H."/>
            <person name="Friedman R."/>
            <person name="Frazier M."/>
            <person name="Venter J.C."/>
        </authorList>
    </citation>
    <scope>NUCLEOTIDE SEQUENCE [LARGE SCALE GENOMIC DNA]</scope>
    <source>
        <strain evidence="1 2">CCY0110</strain>
    </source>
</reference>
<protein>
    <recommendedName>
        <fullName evidence="3">Rubrerythrin diiron-binding domain-containing protein</fullName>
    </recommendedName>
</protein>
<evidence type="ECO:0000313" key="2">
    <source>
        <dbReference type="Proteomes" id="UP000003781"/>
    </source>
</evidence>
<accession>A3IZJ2</accession>
<dbReference type="eggNOG" id="ENOG502Z9YY">
    <property type="taxonomic scope" value="Bacteria"/>
</dbReference>
<keyword evidence="2" id="KW-1185">Reference proteome</keyword>
<proteinExistence type="predicted"/>
<dbReference type="Proteomes" id="UP000003781">
    <property type="component" value="Unassembled WGS sequence"/>
</dbReference>
<dbReference type="Gene3D" id="1.10.620.20">
    <property type="entry name" value="Ribonucleotide Reductase, subunit A"/>
    <property type="match status" value="1"/>
</dbReference>
<dbReference type="SUPFAM" id="SSF47240">
    <property type="entry name" value="Ferritin-like"/>
    <property type="match status" value="1"/>
</dbReference>